<evidence type="ECO:0008006" key="4">
    <source>
        <dbReference type="Google" id="ProtNLM"/>
    </source>
</evidence>
<keyword evidence="1" id="KW-0812">Transmembrane</keyword>
<dbReference type="Gene3D" id="3.30.700.10">
    <property type="entry name" value="Glycoprotein, Type 4 Pilin"/>
    <property type="match status" value="1"/>
</dbReference>
<dbReference type="SUPFAM" id="SSF49899">
    <property type="entry name" value="Concanavalin A-like lectins/glucanases"/>
    <property type="match status" value="1"/>
</dbReference>
<dbReference type="EMBL" id="MFRC01000063">
    <property type="protein sequence ID" value="OGH88554.1"/>
    <property type="molecule type" value="Genomic_DNA"/>
</dbReference>
<reference evidence="2 3" key="1">
    <citation type="journal article" date="2016" name="Nat. Commun.">
        <title>Thousands of microbial genomes shed light on interconnected biogeochemical processes in an aquifer system.</title>
        <authorList>
            <person name="Anantharaman K."/>
            <person name="Brown C.T."/>
            <person name="Hug L.A."/>
            <person name="Sharon I."/>
            <person name="Castelle C.J."/>
            <person name="Probst A.J."/>
            <person name="Thomas B.C."/>
            <person name="Singh A."/>
            <person name="Wilkins M.J."/>
            <person name="Karaoz U."/>
            <person name="Brodie E.L."/>
            <person name="Williams K.H."/>
            <person name="Hubbard S.S."/>
            <person name="Banfield J.F."/>
        </authorList>
    </citation>
    <scope>NUCLEOTIDE SEQUENCE [LARGE SCALE GENOMIC DNA]</scope>
</reference>
<feature type="transmembrane region" description="Helical" evidence="1">
    <location>
        <begin position="7"/>
        <end position="29"/>
    </location>
</feature>
<keyword evidence="1" id="KW-1133">Transmembrane helix</keyword>
<evidence type="ECO:0000313" key="2">
    <source>
        <dbReference type="EMBL" id="OGH88554.1"/>
    </source>
</evidence>
<keyword evidence="1" id="KW-0472">Membrane</keyword>
<evidence type="ECO:0000313" key="3">
    <source>
        <dbReference type="Proteomes" id="UP000178490"/>
    </source>
</evidence>
<dbReference type="AlphaFoldDB" id="A0A1F6NY31"/>
<dbReference type="InterPro" id="IPR045584">
    <property type="entry name" value="Pilin-like"/>
</dbReference>
<dbReference type="PROSITE" id="PS00409">
    <property type="entry name" value="PROKAR_NTER_METHYL"/>
    <property type="match status" value="1"/>
</dbReference>
<organism evidence="2 3">
    <name type="scientific">Candidatus Magasanikbacteria bacterium RIFOXYD2_FULL_36_9</name>
    <dbReference type="NCBI Taxonomy" id="1798707"/>
    <lineage>
        <taxon>Bacteria</taxon>
        <taxon>Candidatus Magasanikiibacteriota</taxon>
    </lineage>
</organism>
<sequence>MNKKGFTLLEILLVVAAIAILAGIVIVAINPGKQLGATRNAARQSDINTIVNAVYQYSLDNSGLFPSNIDTNLRMLGTAGTGCNISCGVSGNSVVNNIVGGPLSIVDDSQSTFVGTLTNLIYNNTNNLLTLANNQTNGVYESNIKDATASSSWSNIAWTPNFPTGKALPNNSATETGYPTGNINMAGNVLLYHLDEASGILSDSSGNNKNGTAFNSPTYQSNGIYNYGLKFDGVNDYVKTALVDSTNTNKVTIAFWIKLPTANPSAQIIFESSPNYNLRSDSYIATVTNNKIGVGIYGNSGYSTWAADNVLQPNVWYHITIIFDKSLPNKEASIYINGINTTGSNSGLDANNTNNFGNQPIYIGDRGDGKGYYFKGWLDEFTIFNRSLSSVEMTDMYKRGTLNLRYQIRSCSNSNCSDGSFVGPDNSANTYFSEINNNSTSIPSFALTNIPNNRYFQYKILFDTSNTNISPALKNFTVSGNVSSGGSSEQTSTSTPTNSACLDISTSLTPNYITAIPFDPKIGSNEKTYYAIKKTEGNRINIVACSAENSETINITQ</sequence>
<dbReference type="NCBIfam" id="TIGR02532">
    <property type="entry name" value="IV_pilin_GFxxxE"/>
    <property type="match status" value="1"/>
</dbReference>
<dbReference type="Gene3D" id="2.60.120.200">
    <property type="match status" value="1"/>
</dbReference>
<name>A0A1F6NY31_9BACT</name>
<dbReference type="Pfam" id="PF13385">
    <property type="entry name" value="Laminin_G_3"/>
    <property type="match status" value="1"/>
</dbReference>
<accession>A0A1F6NY31</accession>
<dbReference type="Pfam" id="PF07963">
    <property type="entry name" value="N_methyl"/>
    <property type="match status" value="1"/>
</dbReference>
<dbReference type="InterPro" id="IPR013320">
    <property type="entry name" value="ConA-like_dom_sf"/>
</dbReference>
<dbReference type="SUPFAM" id="SSF54523">
    <property type="entry name" value="Pili subunits"/>
    <property type="match status" value="1"/>
</dbReference>
<comment type="caution">
    <text evidence="2">The sequence shown here is derived from an EMBL/GenBank/DDBJ whole genome shotgun (WGS) entry which is preliminary data.</text>
</comment>
<dbReference type="Proteomes" id="UP000178490">
    <property type="component" value="Unassembled WGS sequence"/>
</dbReference>
<protein>
    <recommendedName>
        <fullName evidence="4">LamG-like jellyroll fold domain-containing protein</fullName>
    </recommendedName>
</protein>
<evidence type="ECO:0000256" key="1">
    <source>
        <dbReference type="SAM" id="Phobius"/>
    </source>
</evidence>
<gene>
    <name evidence="2" type="ORF">A2537_00255</name>
</gene>
<proteinExistence type="predicted"/>
<dbReference type="InterPro" id="IPR012902">
    <property type="entry name" value="N_methyl_site"/>
</dbReference>